<dbReference type="InterPro" id="IPR021251">
    <property type="entry name" value="DUF2793"/>
</dbReference>
<reference evidence="1 2" key="1">
    <citation type="submission" date="2017-03" db="EMBL/GenBank/DDBJ databases">
        <authorList>
            <person name="Afonso C.L."/>
            <person name="Miller P.J."/>
            <person name="Scott M.A."/>
            <person name="Spackman E."/>
            <person name="Goraichik I."/>
            <person name="Dimitrov K.M."/>
            <person name="Suarez D.L."/>
            <person name="Swayne D.E."/>
        </authorList>
    </citation>
    <scope>NUCLEOTIDE SEQUENCE [LARGE SCALE GENOMIC DNA]</scope>
    <source>
        <strain evidence="1 2">CECT 8287</strain>
    </source>
</reference>
<sequence length="341" mass="36156">MSDTSSILSLPYLQPSQAQKHVTHNEALTQLDVLVQLVVESVDALVPPAVPVEGETHALGFGASGAWAGHDEEIASFADGAWHFVALKEGWRAWAKDRQELLSWSAGAWVQTGGQPQNLDGVGIKTTSDSTNRLAIQSPATLLSHEGAGHQLKVNKATLADTASLLFQTGFSGRAEMGLTGNDDFSVKVSPDGTAWTDAFTVDAATGYIGIGSQTPPSPLTIVKSAPDAPISIRLQNWSGNASKIAADRGLVFSADHDNNSGNTQSFISFEVDANEHMQIPANGIVAIGRSGPDVALHVKDILRLEPRSAEPVSPLQGTVYFDSSTAKLRCYDGSAWQNLF</sequence>
<proteinExistence type="predicted"/>
<dbReference type="Pfam" id="PF10983">
    <property type="entry name" value="DUF2793"/>
    <property type="match status" value="1"/>
</dbReference>
<accession>A0A1Y5SVJ6</accession>
<dbReference type="RefSeq" id="WP_085892579.1">
    <property type="nucleotide sequence ID" value="NZ_FWFL01000005.1"/>
</dbReference>
<evidence type="ECO:0000313" key="1">
    <source>
        <dbReference type="EMBL" id="SLN46047.1"/>
    </source>
</evidence>
<organism evidence="1 2">
    <name type="scientific">Roseovarius litorisediminis</name>
    <dbReference type="NCBI Taxonomy" id="1312363"/>
    <lineage>
        <taxon>Bacteria</taxon>
        <taxon>Pseudomonadati</taxon>
        <taxon>Pseudomonadota</taxon>
        <taxon>Alphaproteobacteria</taxon>
        <taxon>Rhodobacterales</taxon>
        <taxon>Roseobacteraceae</taxon>
        <taxon>Roseovarius</taxon>
    </lineage>
</organism>
<gene>
    <name evidence="1" type="ORF">PEL8287_02382</name>
</gene>
<protein>
    <submittedName>
        <fullName evidence="1">Uncharacterized protein</fullName>
    </submittedName>
</protein>
<dbReference type="AlphaFoldDB" id="A0A1Y5SVJ6"/>
<keyword evidence="2" id="KW-1185">Reference proteome</keyword>
<dbReference type="EMBL" id="FWFL01000005">
    <property type="protein sequence ID" value="SLN46047.1"/>
    <property type="molecule type" value="Genomic_DNA"/>
</dbReference>
<dbReference type="OrthoDB" id="564699at2"/>
<evidence type="ECO:0000313" key="2">
    <source>
        <dbReference type="Proteomes" id="UP000193827"/>
    </source>
</evidence>
<dbReference type="Proteomes" id="UP000193827">
    <property type="component" value="Unassembled WGS sequence"/>
</dbReference>
<name>A0A1Y5SVJ6_9RHOB</name>